<name>A0A1Q8QE51_9FIRM</name>
<accession>A0A1Q8QE51</accession>
<sequence length="76" mass="8143">MKCFVTRWPNSPSTATQQATITVTVKAANHLEALGRSGLNEPGALISVNSLGGPNIRYKVDNFGSAIELAHYRSVD</sequence>
<dbReference type="RefSeq" id="WP_075367497.1">
    <property type="nucleotide sequence ID" value="NZ_MLBF01000107.1"/>
</dbReference>
<comment type="caution">
    <text evidence="1">The sequence shown here is derived from an EMBL/GenBank/DDBJ whole genome shotgun (WGS) entry which is preliminary data.</text>
</comment>
<evidence type="ECO:0000313" key="1">
    <source>
        <dbReference type="EMBL" id="OLN25627.1"/>
    </source>
</evidence>
<evidence type="ECO:0000313" key="2">
    <source>
        <dbReference type="Proteomes" id="UP000186102"/>
    </source>
</evidence>
<organism evidence="1 2">
    <name type="scientific">Desulfosporosinus metallidurans</name>
    <dbReference type="NCBI Taxonomy" id="1888891"/>
    <lineage>
        <taxon>Bacteria</taxon>
        <taxon>Bacillati</taxon>
        <taxon>Bacillota</taxon>
        <taxon>Clostridia</taxon>
        <taxon>Eubacteriales</taxon>
        <taxon>Desulfitobacteriaceae</taxon>
        <taxon>Desulfosporosinus</taxon>
    </lineage>
</organism>
<dbReference type="Proteomes" id="UP000186102">
    <property type="component" value="Unassembled WGS sequence"/>
</dbReference>
<dbReference type="AlphaFoldDB" id="A0A1Q8QE51"/>
<dbReference type="EMBL" id="MLBF01000107">
    <property type="protein sequence ID" value="OLN25627.1"/>
    <property type="molecule type" value="Genomic_DNA"/>
</dbReference>
<dbReference type="STRING" id="1888891.DSOL_5274"/>
<protein>
    <submittedName>
        <fullName evidence="1">Uncharacterized protein</fullName>
    </submittedName>
</protein>
<proteinExistence type="predicted"/>
<keyword evidence="2" id="KW-1185">Reference proteome</keyword>
<gene>
    <name evidence="1" type="ORF">DSOL_5274</name>
</gene>
<reference evidence="1 2" key="1">
    <citation type="submission" date="2016-09" db="EMBL/GenBank/DDBJ databases">
        <title>Complete genome of Desulfosporosinus sp. OL.</title>
        <authorList>
            <person name="Mardanov A."/>
            <person name="Beletsky A."/>
            <person name="Panova A."/>
            <person name="Karnachuk O."/>
            <person name="Ravin N."/>
        </authorList>
    </citation>
    <scope>NUCLEOTIDE SEQUENCE [LARGE SCALE GENOMIC DNA]</scope>
    <source>
        <strain evidence="1 2">OL</strain>
    </source>
</reference>